<protein>
    <recommendedName>
        <fullName evidence="3">J domain-containing protein</fullName>
    </recommendedName>
</protein>
<keyword evidence="5" id="KW-1185">Reference proteome</keyword>
<dbReference type="InterPro" id="IPR036386">
    <property type="entry name" value="HscB_C_sf"/>
</dbReference>
<dbReference type="GO" id="GO:0001671">
    <property type="term" value="F:ATPase activator activity"/>
    <property type="evidence" value="ECO:0007669"/>
    <property type="project" value="InterPro"/>
</dbReference>
<dbReference type="PROSITE" id="PS50076">
    <property type="entry name" value="DNAJ_2"/>
    <property type="match status" value="1"/>
</dbReference>
<dbReference type="GO" id="GO:0051259">
    <property type="term" value="P:protein complex oligomerization"/>
    <property type="evidence" value="ECO:0007669"/>
    <property type="project" value="InterPro"/>
</dbReference>
<dbReference type="AlphaFoldDB" id="A0A482X7X2"/>
<dbReference type="Gene3D" id="1.20.1280.20">
    <property type="entry name" value="HscB, C-terminal domain"/>
    <property type="match status" value="1"/>
</dbReference>
<dbReference type="PANTHER" id="PTHR14021:SF15">
    <property type="entry name" value="IRON-SULFUR CLUSTER CO-CHAPERONE PROTEIN HSCB"/>
    <property type="match status" value="1"/>
</dbReference>
<keyword evidence="2" id="KW-0143">Chaperone</keyword>
<gene>
    <name evidence="4" type="ORF">LSTR_LSTR000282</name>
</gene>
<dbReference type="FunCoup" id="A0A482X7X2">
    <property type="interactions" value="426"/>
</dbReference>
<name>A0A482X7X2_LAOST</name>
<dbReference type="SMART" id="SM00271">
    <property type="entry name" value="DnaJ"/>
    <property type="match status" value="1"/>
</dbReference>
<comment type="caution">
    <text evidence="4">The sequence shown here is derived from an EMBL/GenBank/DDBJ whole genome shotgun (WGS) entry which is preliminary data.</text>
</comment>
<dbReference type="PANTHER" id="PTHR14021">
    <property type="entry name" value="IRON-SULFUR CLUSTER CO-CHAPERONE PROTEIN HSCB"/>
    <property type="match status" value="1"/>
</dbReference>
<proteinExistence type="inferred from homology"/>
<dbReference type="HAMAP" id="MF_00682">
    <property type="entry name" value="HscB"/>
    <property type="match status" value="1"/>
</dbReference>
<evidence type="ECO:0000256" key="2">
    <source>
        <dbReference type="ARBA" id="ARBA00023186"/>
    </source>
</evidence>
<dbReference type="GO" id="GO:0005739">
    <property type="term" value="C:mitochondrion"/>
    <property type="evidence" value="ECO:0007669"/>
    <property type="project" value="TreeGrafter"/>
</dbReference>
<dbReference type="InterPro" id="IPR001623">
    <property type="entry name" value="DnaJ_domain"/>
</dbReference>
<accession>A0A482X7X2</accession>
<dbReference type="OrthoDB" id="448954at2759"/>
<reference evidence="4 5" key="1">
    <citation type="journal article" date="2017" name="Gigascience">
        <title>Genome sequence of the small brown planthopper, Laodelphax striatellus.</title>
        <authorList>
            <person name="Zhu J."/>
            <person name="Jiang F."/>
            <person name="Wang X."/>
            <person name="Yang P."/>
            <person name="Bao Y."/>
            <person name="Zhao W."/>
            <person name="Wang W."/>
            <person name="Lu H."/>
            <person name="Wang Q."/>
            <person name="Cui N."/>
            <person name="Li J."/>
            <person name="Chen X."/>
            <person name="Luo L."/>
            <person name="Yu J."/>
            <person name="Kang L."/>
            <person name="Cui F."/>
        </authorList>
    </citation>
    <scope>NUCLEOTIDE SEQUENCE [LARGE SCALE GENOMIC DNA]</scope>
    <source>
        <strain evidence="4">Lst14</strain>
    </source>
</reference>
<dbReference type="InterPro" id="IPR009073">
    <property type="entry name" value="HscB_oligo_C"/>
</dbReference>
<dbReference type="Pfam" id="PF00226">
    <property type="entry name" value="DnaJ"/>
    <property type="match status" value="1"/>
</dbReference>
<dbReference type="InterPro" id="IPR004640">
    <property type="entry name" value="HscB"/>
</dbReference>
<dbReference type="GO" id="GO:0051087">
    <property type="term" value="F:protein-folding chaperone binding"/>
    <property type="evidence" value="ECO:0007669"/>
    <property type="project" value="InterPro"/>
</dbReference>
<dbReference type="InParanoid" id="A0A482X7X2"/>
<comment type="similarity">
    <text evidence="1">Belongs to the HscB family.</text>
</comment>
<dbReference type="EMBL" id="QKKF02016774">
    <property type="protein sequence ID" value="RZF41568.1"/>
    <property type="molecule type" value="Genomic_DNA"/>
</dbReference>
<dbReference type="Proteomes" id="UP000291343">
    <property type="component" value="Unassembled WGS sequence"/>
</dbReference>
<dbReference type="InterPro" id="IPR036869">
    <property type="entry name" value="J_dom_sf"/>
</dbReference>
<dbReference type="STRING" id="195883.A0A482X7X2"/>
<dbReference type="SMR" id="A0A482X7X2"/>
<sequence>MNLINPYLFRSKNIILKFGRHLYQKNVRSDISLGYEPMQFNNKYDIFRIALKPLNAKVNFCQKNSKRCWKCGSSIMNHSLFCEKCNCIQEPDKNSNYFDLLDVNSSFDVRNDELSRNYRKLQSVLHPDKFGNKSEEEKIISEEYSSLINKAYNTLQNPLNRSLYMLKLKGLSIEEGNTDLDKEFLMEMMERNEALEEATMPEKIVELDADNKKCIGSLVAELSAAFEKKDFNSAIKIVSKLKYFTSIDSKIKELKQRKGISG</sequence>
<evidence type="ECO:0000313" key="4">
    <source>
        <dbReference type="EMBL" id="RZF41568.1"/>
    </source>
</evidence>
<dbReference type="SUPFAM" id="SSF47144">
    <property type="entry name" value="HSC20 (HSCB), C-terminal oligomerisation domain"/>
    <property type="match status" value="1"/>
</dbReference>
<evidence type="ECO:0000313" key="5">
    <source>
        <dbReference type="Proteomes" id="UP000291343"/>
    </source>
</evidence>
<dbReference type="CDD" id="cd06257">
    <property type="entry name" value="DnaJ"/>
    <property type="match status" value="1"/>
</dbReference>
<feature type="domain" description="J" evidence="3">
    <location>
        <begin position="96"/>
        <end position="168"/>
    </location>
</feature>
<organism evidence="4 5">
    <name type="scientific">Laodelphax striatellus</name>
    <name type="common">Small brown planthopper</name>
    <name type="synonym">Delphax striatella</name>
    <dbReference type="NCBI Taxonomy" id="195883"/>
    <lineage>
        <taxon>Eukaryota</taxon>
        <taxon>Metazoa</taxon>
        <taxon>Ecdysozoa</taxon>
        <taxon>Arthropoda</taxon>
        <taxon>Hexapoda</taxon>
        <taxon>Insecta</taxon>
        <taxon>Pterygota</taxon>
        <taxon>Neoptera</taxon>
        <taxon>Paraneoptera</taxon>
        <taxon>Hemiptera</taxon>
        <taxon>Auchenorrhyncha</taxon>
        <taxon>Fulgoroidea</taxon>
        <taxon>Delphacidae</taxon>
        <taxon>Criomorphinae</taxon>
        <taxon>Laodelphax</taxon>
    </lineage>
</organism>
<dbReference type="GO" id="GO:0044571">
    <property type="term" value="P:[2Fe-2S] cluster assembly"/>
    <property type="evidence" value="ECO:0007669"/>
    <property type="project" value="InterPro"/>
</dbReference>
<evidence type="ECO:0000256" key="1">
    <source>
        <dbReference type="ARBA" id="ARBA00010476"/>
    </source>
</evidence>
<dbReference type="SUPFAM" id="SSF46565">
    <property type="entry name" value="Chaperone J-domain"/>
    <property type="match status" value="1"/>
</dbReference>
<dbReference type="NCBIfam" id="TIGR00714">
    <property type="entry name" value="hscB"/>
    <property type="match status" value="1"/>
</dbReference>
<evidence type="ECO:0000259" key="3">
    <source>
        <dbReference type="PROSITE" id="PS50076"/>
    </source>
</evidence>
<dbReference type="Gene3D" id="1.10.287.110">
    <property type="entry name" value="DnaJ domain"/>
    <property type="match status" value="1"/>
</dbReference>
<dbReference type="Pfam" id="PF07743">
    <property type="entry name" value="HSCB_C"/>
    <property type="match status" value="1"/>
</dbReference>